<protein>
    <submittedName>
        <fullName evidence="1">Uncharacterized protein</fullName>
    </submittedName>
</protein>
<evidence type="ECO:0000313" key="2">
    <source>
        <dbReference type="Proteomes" id="UP000002949"/>
    </source>
</evidence>
<evidence type="ECO:0000313" key="1">
    <source>
        <dbReference type="EMBL" id="EHH04352.1"/>
    </source>
</evidence>
<sequence>MAGLLPFPSEVTVGVVEDQADHQLRQGPARLGGQ</sequence>
<keyword evidence="2" id="KW-1185">Reference proteome</keyword>
<name>G6YK05_9HYPH</name>
<dbReference type="EMBL" id="AGSN01000227">
    <property type="protein sequence ID" value="EHH04352.1"/>
    <property type="molecule type" value="Genomic_DNA"/>
</dbReference>
<proteinExistence type="predicted"/>
<organism evidence="1 2">
    <name type="scientific">Mesorhizobium amorphae CCNWGS0123</name>
    <dbReference type="NCBI Taxonomy" id="1082933"/>
    <lineage>
        <taxon>Bacteria</taxon>
        <taxon>Pseudomonadati</taxon>
        <taxon>Pseudomonadota</taxon>
        <taxon>Alphaproteobacteria</taxon>
        <taxon>Hyphomicrobiales</taxon>
        <taxon>Phyllobacteriaceae</taxon>
        <taxon>Mesorhizobium</taxon>
    </lineage>
</organism>
<dbReference type="Proteomes" id="UP000002949">
    <property type="component" value="Unassembled WGS sequence"/>
</dbReference>
<gene>
    <name evidence="1" type="ORF">MEA186_31696</name>
</gene>
<feature type="non-terminal residue" evidence="1">
    <location>
        <position position="34"/>
    </location>
</feature>
<reference evidence="1 2" key="1">
    <citation type="journal article" date="2012" name="J. Bacteriol.">
        <title>Draft Genome Sequence of Plant Growth-Promoting Rhizobium Mesorhizobium amorphae, Isolated from Zinc-Lead Mine Tailings.</title>
        <authorList>
            <person name="Hao X."/>
            <person name="Lin Y."/>
            <person name="Johnstone L."/>
            <person name="Baltrus D.A."/>
            <person name="Miller S.J."/>
            <person name="Wei G."/>
            <person name="Rensing C."/>
        </authorList>
    </citation>
    <scope>NUCLEOTIDE SEQUENCE [LARGE SCALE GENOMIC DNA]</scope>
    <source>
        <strain evidence="1 2">CCNWGS0123</strain>
    </source>
</reference>
<dbReference type="AlphaFoldDB" id="G6YK05"/>
<accession>G6YK05</accession>